<dbReference type="Proteomes" id="UP000694843">
    <property type="component" value="Unplaced"/>
</dbReference>
<protein>
    <submittedName>
        <fullName evidence="5">Larval cuticle protein 65Ag1</fullName>
    </submittedName>
</protein>
<gene>
    <name evidence="5" type="primary">LOC108683261</name>
</gene>
<evidence type="ECO:0000256" key="3">
    <source>
        <dbReference type="SAM" id="SignalP"/>
    </source>
</evidence>
<dbReference type="GO" id="GO:0008010">
    <property type="term" value="F:structural constituent of chitin-based larval cuticle"/>
    <property type="evidence" value="ECO:0007669"/>
    <property type="project" value="TreeGrafter"/>
</dbReference>
<feature type="signal peptide" evidence="3">
    <location>
        <begin position="1"/>
        <end position="15"/>
    </location>
</feature>
<keyword evidence="1 2" id="KW-0193">Cuticle</keyword>
<dbReference type="OrthoDB" id="6360922at2759"/>
<keyword evidence="3" id="KW-0732">Signal</keyword>
<evidence type="ECO:0000256" key="1">
    <source>
        <dbReference type="ARBA" id="ARBA00022460"/>
    </source>
</evidence>
<keyword evidence="4" id="KW-1185">Reference proteome</keyword>
<dbReference type="RefSeq" id="XP_018028050.1">
    <property type="nucleotide sequence ID" value="XM_018172561.2"/>
</dbReference>
<dbReference type="InterPro" id="IPR000618">
    <property type="entry name" value="Insect_cuticle"/>
</dbReference>
<organism evidence="4 5">
    <name type="scientific">Hyalella azteca</name>
    <name type="common">Amphipod</name>
    <dbReference type="NCBI Taxonomy" id="294128"/>
    <lineage>
        <taxon>Eukaryota</taxon>
        <taxon>Metazoa</taxon>
        <taxon>Ecdysozoa</taxon>
        <taxon>Arthropoda</taxon>
        <taxon>Crustacea</taxon>
        <taxon>Multicrustacea</taxon>
        <taxon>Malacostraca</taxon>
        <taxon>Eumalacostraca</taxon>
        <taxon>Peracarida</taxon>
        <taxon>Amphipoda</taxon>
        <taxon>Senticaudata</taxon>
        <taxon>Talitrida</taxon>
        <taxon>Talitroidea</taxon>
        <taxon>Hyalellidae</taxon>
        <taxon>Hyalella</taxon>
    </lineage>
</organism>
<evidence type="ECO:0000313" key="5">
    <source>
        <dbReference type="RefSeq" id="XP_018028050.1"/>
    </source>
</evidence>
<accession>A0A8B7PPY1</accession>
<reference evidence="5" key="1">
    <citation type="submission" date="2025-08" db="UniProtKB">
        <authorList>
            <consortium name="RefSeq"/>
        </authorList>
    </citation>
    <scope>IDENTIFICATION</scope>
    <source>
        <tissue evidence="5">Whole organism</tissue>
    </source>
</reference>
<dbReference type="InterPro" id="IPR050468">
    <property type="entry name" value="Cuticle_Struct_Prot"/>
</dbReference>
<dbReference type="GeneID" id="108683261"/>
<evidence type="ECO:0000313" key="4">
    <source>
        <dbReference type="Proteomes" id="UP000694843"/>
    </source>
</evidence>
<dbReference type="PANTHER" id="PTHR10380">
    <property type="entry name" value="CUTICLE PROTEIN"/>
    <property type="match status" value="1"/>
</dbReference>
<dbReference type="GO" id="GO:0062129">
    <property type="term" value="C:chitin-based extracellular matrix"/>
    <property type="evidence" value="ECO:0007669"/>
    <property type="project" value="TreeGrafter"/>
</dbReference>
<dbReference type="PANTHER" id="PTHR10380:SF173">
    <property type="entry name" value="CUTICULAR PROTEIN 47EF, ISOFORM C-RELATED"/>
    <property type="match status" value="1"/>
</dbReference>
<dbReference type="InterPro" id="IPR031311">
    <property type="entry name" value="CHIT_BIND_RR_consensus"/>
</dbReference>
<dbReference type="Pfam" id="PF00379">
    <property type="entry name" value="Chitin_bind_4"/>
    <property type="match status" value="1"/>
</dbReference>
<proteinExistence type="predicted"/>
<name>A0A8B7PPY1_HYAAZ</name>
<feature type="chain" id="PRO_5034420871" evidence="3">
    <location>
        <begin position="16"/>
        <end position="144"/>
    </location>
</feature>
<dbReference type="AlphaFoldDB" id="A0A8B7PPY1"/>
<evidence type="ECO:0000256" key="2">
    <source>
        <dbReference type="PROSITE-ProRule" id="PRU00497"/>
    </source>
</evidence>
<dbReference type="KEGG" id="hazt:108683261"/>
<sequence length="144" mass="15154">MKYAIFIALFAVASALPGRVVRSSDDVVPILRSDVVAPSAGGEYSFDVETGDGIVRSESGYGSADNGAVESQGTVSFTHPDGTPFELKFVANAAGYQPESAALPVAPAFPFEIPQFVLDQIAKAAEEDANRSLEQSKGDYVGYE</sequence>
<dbReference type="PROSITE" id="PS00233">
    <property type="entry name" value="CHIT_BIND_RR_1"/>
    <property type="match status" value="1"/>
</dbReference>
<dbReference type="PROSITE" id="PS51155">
    <property type="entry name" value="CHIT_BIND_RR_2"/>
    <property type="match status" value="1"/>
</dbReference>